<keyword evidence="2" id="KW-0812">Transmembrane</keyword>
<keyword evidence="2" id="KW-1133">Transmembrane helix</keyword>
<feature type="region of interest" description="Disordered" evidence="1">
    <location>
        <begin position="244"/>
        <end position="266"/>
    </location>
</feature>
<feature type="region of interest" description="Disordered" evidence="1">
    <location>
        <begin position="41"/>
        <end position="93"/>
    </location>
</feature>
<keyword evidence="2" id="KW-0472">Membrane</keyword>
<keyword evidence="4" id="KW-1185">Reference proteome</keyword>
<reference evidence="3 4" key="1">
    <citation type="submission" date="2020-07" db="EMBL/GenBank/DDBJ databases">
        <title>Thermogemmata thermophila gen. nov., sp. nov., a novel moderate thermophilic planctomycete from a Kamchatka hot spring.</title>
        <authorList>
            <person name="Elcheninov A.G."/>
            <person name="Podosokorskaya O.A."/>
            <person name="Kovaleva O.L."/>
            <person name="Novikov A."/>
            <person name="Bonch-Osmolovskaya E.A."/>
            <person name="Toshchakov S.V."/>
            <person name="Kublanov I.V."/>
        </authorList>
    </citation>
    <scope>NUCLEOTIDE SEQUENCE [LARGE SCALE GENOMIC DNA]</scope>
    <source>
        <strain evidence="3 4">2918</strain>
    </source>
</reference>
<dbReference type="RefSeq" id="WP_194537714.1">
    <property type="nucleotide sequence ID" value="NZ_JACEFB010000005.1"/>
</dbReference>
<name>A0A7V8VDY1_9BACT</name>
<comment type="caution">
    <text evidence="3">The sequence shown here is derived from an EMBL/GenBank/DDBJ whole genome shotgun (WGS) entry which is preliminary data.</text>
</comment>
<dbReference type="AlphaFoldDB" id="A0A7V8VDY1"/>
<dbReference type="InterPro" id="IPR011723">
    <property type="entry name" value="Znf/thioredoxin_put"/>
</dbReference>
<feature type="transmembrane region" description="Helical" evidence="2">
    <location>
        <begin position="180"/>
        <end position="199"/>
    </location>
</feature>
<feature type="transmembrane region" description="Helical" evidence="2">
    <location>
        <begin position="134"/>
        <end position="160"/>
    </location>
</feature>
<evidence type="ECO:0008006" key="5">
    <source>
        <dbReference type="Google" id="ProtNLM"/>
    </source>
</evidence>
<protein>
    <recommendedName>
        <fullName evidence="5">Zinc finger/thioredoxin putative domain-containing protein</fullName>
    </recommendedName>
</protein>
<dbReference type="EMBL" id="JACEFB010000005">
    <property type="protein sequence ID" value="MBA2226274.1"/>
    <property type="molecule type" value="Genomic_DNA"/>
</dbReference>
<sequence length="266" mass="28338">MAVSYTCPSCRTTLRTAQAVPAGKSIKCPKCGHVFAPAAARNPSSTGAAAATASAAAKAEKPPGPDVFKLADDDPPPAPPPPKPFVDDEEEGGRPKAYGVIVESQEELAKIEKNKPKFDIQDRFKKSARGPAQAMLVFPSNLLTMQGLITLVAAIGIFIYGMWPLVFNDAPPSDEEVEEAVLTMILGLLTFGWAALILYGASEMQQVNSYLWAMVGSIAAILPLLIGLYGIVMLLNPKVKAGFEEAEAGPDDDEEDDDSDEDEDDE</sequence>
<dbReference type="NCBIfam" id="TIGR02098">
    <property type="entry name" value="MJ0042_CXXC"/>
    <property type="match status" value="1"/>
</dbReference>
<accession>A0A7V8VDY1</accession>
<feature type="transmembrane region" description="Helical" evidence="2">
    <location>
        <begin position="211"/>
        <end position="235"/>
    </location>
</feature>
<evidence type="ECO:0000256" key="2">
    <source>
        <dbReference type="SAM" id="Phobius"/>
    </source>
</evidence>
<feature type="compositionally biased region" description="Low complexity" evidence="1">
    <location>
        <begin position="43"/>
        <end position="57"/>
    </location>
</feature>
<proteinExistence type="predicted"/>
<evidence type="ECO:0000256" key="1">
    <source>
        <dbReference type="SAM" id="MobiDB-lite"/>
    </source>
</evidence>
<dbReference type="Proteomes" id="UP000542342">
    <property type="component" value="Unassembled WGS sequence"/>
</dbReference>
<organism evidence="3 4">
    <name type="scientific">Thermogemmata fonticola</name>
    <dbReference type="NCBI Taxonomy" id="2755323"/>
    <lineage>
        <taxon>Bacteria</taxon>
        <taxon>Pseudomonadati</taxon>
        <taxon>Planctomycetota</taxon>
        <taxon>Planctomycetia</taxon>
        <taxon>Gemmatales</taxon>
        <taxon>Gemmataceae</taxon>
        <taxon>Thermogemmata</taxon>
    </lineage>
</organism>
<evidence type="ECO:0000313" key="4">
    <source>
        <dbReference type="Proteomes" id="UP000542342"/>
    </source>
</evidence>
<evidence type="ECO:0000313" key="3">
    <source>
        <dbReference type="EMBL" id="MBA2226274.1"/>
    </source>
</evidence>
<gene>
    <name evidence="3" type="ORF">H0921_08900</name>
</gene>